<evidence type="ECO:0000313" key="1">
    <source>
        <dbReference type="EMBL" id="TFU03000.1"/>
    </source>
</evidence>
<dbReference type="Proteomes" id="UP000297737">
    <property type="component" value="Unassembled WGS sequence"/>
</dbReference>
<dbReference type="AlphaFoldDB" id="A0A4Y9EMR5"/>
<reference evidence="1 2" key="1">
    <citation type="submission" date="2019-02" db="EMBL/GenBank/DDBJ databases">
        <title>Polymorphobacter sp. isolated from the lake at the Tibet of China.</title>
        <authorList>
            <person name="Li A."/>
        </authorList>
    </citation>
    <scope>NUCLEOTIDE SEQUENCE [LARGE SCALE GENOMIC DNA]</scope>
    <source>
        <strain evidence="1 2">DJ1R-1</strain>
    </source>
</reference>
<sequence length="296" mass="31307">MRKTRVGTRVFIGRGEKIMKIRNFLRGLPLAVVALAAVPAAANTFVSAYIYNVVNNGSGAPPLEFIQRLDAPTPGPATASATRPTGTTFSITDYGLQRYYASANLAQLGNQQSSARGQFEDEIVINTGTPGQSGIATFQLRLTGTLFSSNASAAASTGFNWYNPAQSNSFDQWSLTDYGLGLMQVDQILTFHRNYVSGQVMLLSAGWTADASVFLFGPGAGSAYVDFSHTARWLGLQSVVTSGGQNVTNAAVITSNSGFDYNNAAPGVPEPAVWAQMLAGFGLAGGAIRARRRKTA</sequence>
<protein>
    <submittedName>
        <fullName evidence="1">PEP-CTERM sorting domain-containing protein</fullName>
    </submittedName>
</protein>
<proteinExistence type="predicted"/>
<comment type="caution">
    <text evidence="1">The sequence shown here is derived from an EMBL/GenBank/DDBJ whole genome shotgun (WGS) entry which is preliminary data.</text>
</comment>
<accession>A0A4Y9EMR5</accession>
<gene>
    <name evidence="1" type="ORF">EUV02_07270</name>
</gene>
<name>A0A4Y9EMR5_9SPHN</name>
<evidence type="ECO:0000313" key="2">
    <source>
        <dbReference type="Proteomes" id="UP000297737"/>
    </source>
</evidence>
<organism evidence="1 2">
    <name type="scientific">Glacieibacterium arshaanense</name>
    <dbReference type="NCBI Taxonomy" id="2511025"/>
    <lineage>
        <taxon>Bacteria</taxon>
        <taxon>Pseudomonadati</taxon>
        <taxon>Pseudomonadota</taxon>
        <taxon>Alphaproteobacteria</taxon>
        <taxon>Sphingomonadales</taxon>
        <taxon>Sphingosinicellaceae</taxon>
        <taxon>Glacieibacterium</taxon>
    </lineage>
</organism>
<keyword evidence="2" id="KW-1185">Reference proteome</keyword>
<dbReference type="EMBL" id="SIHO01000002">
    <property type="protein sequence ID" value="TFU03000.1"/>
    <property type="molecule type" value="Genomic_DNA"/>
</dbReference>
<dbReference type="NCBIfam" id="NF035944">
    <property type="entry name" value="PEPxxWA-CTERM"/>
    <property type="match status" value="1"/>
</dbReference>